<evidence type="ECO:0000256" key="6">
    <source>
        <dbReference type="ARBA" id="ARBA00022989"/>
    </source>
</evidence>
<name>A0A369C6A0_9GAMM</name>
<comment type="subcellular location">
    <subcellularLocation>
        <location evidence="1">Cell membrane</location>
        <topology evidence="1">Multi-pass membrane protein</topology>
    </subcellularLocation>
</comment>
<feature type="transmembrane region" description="Helical" evidence="8">
    <location>
        <begin position="39"/>
        <end position="65"/>
    </location>
</feature>
<dbReference type="PANTHER" id="PTHR34979:SF1">
    <property type="entry name" value="INNER MEMBRANE PROTEIN YGAZ"/>
    <property type="match status" value="1"/>
</dbReference>
<organism evidence="9 10">
    <name type="scientific">Thioalbus denitrificans</name>
    <dbReference type="NCBI Taxonomy" id="547122"/>
    <lineage>
        <taxon>Bacteria</taxon>
        <taxon>Pseudomonadati</taxon>
        <taxon>Pseudomonadota</taxon>
        <taxon>Gammaproteobacteria</taxon>
        <taxon>Chromatiales</taxon>
        <taxon>Ectothiorhodospiraceae</taxon>
        <taxon>Thioalbus</taxon>
    </lineage>
</organism>
<comment type="similarity">
    <text evidence="2">Belongs to the AzlC family.</text>
</comment>
<accession>A0A369C6A0</accession>
<keyword evidence="5 8" id="KW-0812">Transmembrane</keyword>
<evidence type="ECO:0000313" key="9">
    <source>
        <dbReference type="EMBL" id="RCX28286.1"/>
    </source>
</evidence>
<dbReference type="PANTHER" id="PTHR34979">
    <property type="entry name" value="INNER MEMBRANE PROTEIN YGAZ"/>
    <property type="match status" value="1"/>
</dbReference>
<evidence type="ECO:0000256" key="1">
    <source>
        <dbReference type="ARBA" id="ARBA00004651"/>
    </source>
</evidence>
<dbReference type="Proteomes" id="UP000252707">
    <property type="component" value="Unassembled WGS sequence"/>
</dbReference>
<evidence type="ECO:0000256" key="5">
    <source>
        <dbReference type="ARBA" id="ARBA00022692"/>
    </source>
</evidence>
<dbReference type="InterPro" id="IPR011606">
    <property type="entry name" value="Brnchd-chn_aa_trnsp_permease"/>
</dbReference>
<proteinExistence type="inferred from homology"/>
<comment type="caution">
    <text evidence="9">The sequence shown here is derived from an EMBL/GenBank/DDBJ whole genome shotgun (WGS) entry which is preliminary data.</text>
</comment>
<feature type="transmembrane region" description="Helical" evidence="8">
    <location>
        <begin position="207"/>
        <end position="224"/>
    </location>
</feature>
<dbReference type="AlphaFoldDB" id="A0A369C6A0"/>
<keyword evidence="6 8" id="KW-1133">Transmembrane helix</keyword>
<evidence type="ECO:0000313" key="10">
    <source>
        <dbReference type="Proteomes" id="UP000252707"/>
    </source>
</evidence>
<evidence type="ECO:0000256" key="3">
    <source>
        <dbReference type="ARBA" id="ARBA00022448"/>
    </source>
</evidence>
<feature type="transmembrane region" description="Helical" evidence="8">
    <location>
        <begin position="71"/>
        <end position="90"/>
    </location>
</feature>
<evidence type="ECO:0000256" key="8">
    <source>
        <dbReference type="SAM" id="Phobius"/>
    </source>
</evidence>
<evidence type="ECO:0000256" key="7">
    <source>
        <dbReference type="ARBA" id="ARBA00023136"/>
    </source>
</evidence>
<dbReference type="Pfam" id="PF03591">
    <property type="entry name" value="AzlC"/>
    <property type="match status" value="1"/>
</dbReference>
<keyword evidence="7 8" id="KW-0472">Membrane</keyword>
<dbReference type="RefSeq" id="WP_211314937.1">
    <property type="nucleotide sequence ID" value="NZ_QPJY01000007.1"/>
</dbReference>
<dbReference type="GO" id="GO:0005886">
    <property type="term" value="C:plasma membrane"/>
    <property type="evidence" value="ECO:0007669"/>
    <property type="project" value="UniProtKB-SubCell"/>
</dbReference>
<dbReference type="GO" id="GO:1903785">
    <property type="term" value="P:L-valine transmembrane transport"/>
    <property type="evidence" value="ECO:0007669"/>
    <property type="project" value="TreeGrafter"/>
</dbReference>
<protein>
    <submittedName>
        <fullName evidence="9">4-azaleucine resistance transporter AzlC</fullName>
    </submittedName>
</protein>
<sequence>MSHSSPAAAALRASLPVLFGYVPLGIAFGLLFDGLGHPWYFATLMGLLVFAGAAQFLAVGLLAAHAGLLEVAVTTFLLNSRHLFFGLSLLTRFRVGGWRKFYLVFGLTDETYSLLTGTRPPDGVPRVSYDLWVTGLNQLWWVSGCTLGALLGRAVAFDTTGLEFTLTALFAVLVLEQYRATRALLPFLVALGCGLLALALFRQEHMLLLSIALSTAILVAHGKTRQWTPRST</sequence>
<keyword evidence="4" id="KW-1003">Cell membrane</keyword>
<evidence type="ECO:0000256" key="2">
    <source>
        <dbReference type="ARBA" id="ARBA00010735"/>
    </source>
</evidence>
<dbReference type="EMBL" id="QPJY01000007">
    <property type="protein sequence ID" value="RCX28286.1"/>
    <property type="molecule type" value="Genomic_DNA"/>
</dbReference>
<gene>
    <name evidence="9" type="ORF">DFQ59_10729</name>
</gene>
<keyword evidence="10" id="KW-1185">Reference proteome</keyword>
<reference evidence="9 10" key="1">
    <citation type="submission" date="2018-07" db="EMBL/GenBank/DDBJ databases">
        <title>Genomic Encyclopedia of Type Strains, Phase IV (KMG-IV): sequencing the most valuable type-strain genomes for metagenomic binning, comparative biology and taxonomic classification.</title>
        <authorList>
            <person name="Goeker M."/>
        </authorList>
    </citation>
    <scope>NUCLEOTIDE SEQUENCE [LARGE SCALE GENOMIC DNA]</scope>
    <source>
        <strain evidence="9 10">DSM 26407</strain>
    </source>
</reference>
<evidence type="ECO:0000256" key="4">
    <source>
        <dbReference type="ARBA" id="ARBA00022475"/>
    </source>
</evidence>
<feature type="transmembrane region" description="Helical" evidence="8">
    <location>
        <begin position="183"/>
        <end position="201"/>
    </location>
</feature>
<keyword evidence="3" id="KW-0813">Transport</keyword>
<feature type="transmembrane region" description="Helical" evidence="8">
    <location>
        <begin position="13"/>
        <end position="32"/>
    </location>
</feature>